<dbReference type="EMBL" id="ML986514">
    <property type="protein sequence ID" value="KAF2273040.1"/>
    <property type="molecule type" value="Genomic_DNA"/>
</dbReference>
<dbReference type="GeneID" id="54554377"/>
<keyword evidence="3" id="KW-1185">Reference proteome</keyword>
<proteinExistence type="predicted"/>
<name>A0A6A6J900_WESOR</name>
<gene>
    <name evidence="2" type="ORF">EI97DRAFT_461476</name>
</gene>
<feature type="region of interest" description="Disordered" evidence="1">
    <location>
        <begin position="1"/>
        <end position="74"/>
    </location>
</feature>
<evidence type="ECO:0000313" key="2">
    <source>
        <dbReference type="EMBL" id="KAF2273040.1"/>
    </source>
</evidence>
<dbReference type="RefSeq" id="XP_033650579.1">
    <property type="nucleotide sequence ID" value="XM_033801202.1"/>
</dbReference>
<evidence type="ECO:0000256" key="1">
    <source>
        <dbReference type="SAM" id="MobiDB-lite"/>
    </source>
</evidence>
<accession>A0A6A6J900</accession>
<evidence type="ECO:0000313" key="3">
    <source>
        <dbReference type="Proteomes" id="UP000800097"/>
    </source>
</evidence>
<organism evidence="2 3">
    <name type="scientific">Westerdykella ornata</name>
    <dbReference type="NCBI Taxonomy" id="318751"/>
    <lineage>
        <taxon>Eukaryota</taxon>
        <taxon>Fungi</taxon>
        <taxon>Dikarya</taxon>
        <taxon>Ascomycota</taxon>
        <taxon>Pezizomycotina</taxon>
        <taxon>Dothideomycetes</taxon>
        <taxon>Pleosporomycetidae</taxon>
        <taxon>Pleosporales</taxon>
        <taxon>Sporormiaceae</taxon>
        <taxon>Westerdykella</taxon>
    </lineage>
</organism>
<dbReference type="AlphaFoldDB" id="A0A6A6J900"/>
<dbReference type="Proteomes" id="UP000800097">
    <property type="component" value="Unassembled WGS sequence"/>
</dbReference>
<protein>
    <submittedName>
        <fullName evidence="2">Uncharacterized protein</fullName>
    </submittedName>
</protein>
<dbReference type="OrthoDB" id="3535086at2759"/>
<sequence length="126" mass="13873">MLPALQPSRPKQPQPTHPHHPSYTQTRALHDSASSQHQSPRTSSNSPSTRTTNQTSQSQTHTMPTRPTPYAGSYNSAIRHPVFFTSQLRKLPFPVPQVGSLASNPVASGYVEERRRDMSTGTGTKL</sequence>
<reference evidence="2" key="1">
    <citation type="journal article" date="2020" name="Stud. Mycol.">
        <title>101 Dothideomycetes genomes: a test case for predicting lifestyles and emergence of pathogens.</title>
        <authorList>
            <person name="Haridas S."/>
            <person name="Albert R."/>
            <person name="Binder M."/>
            <person name="Bloem J."/>
            <person name="Labutti K."/>
            <person name="Salamov A."/>
            <person name="Andreopoulos B."/>
            <person name="Baker S."/>
            <person name="Barry K."/>
            <person name="Bills G."/>
            <person name="Bluhm B."/>
            <person name="Cannon C."/>
            <person name="Castanera R."/>
            <person name="Culley D."/>
            <person name="Daum C."/>
            <person name="Ezra D."/>
            <person name="Gonzalez J."/>
            <person name="Henrissat B."/>
            <person name="Kuo A."/>
            <person name="Liang C."/>
            <person name="Lipzen A."/>
            <person name="Lutzoni F."/>
            <person name="Magnuson J."/>
            <person name="Mondo S."/>
            <person name="Nolan M."/>
            <person name="Ohm R."/>
            <person name="Pangilinan J."/>
            <person name="Park H.-J."/>
            <person name="Ramirez L."/>
            <person name="Alfaro M."/>
            <person name="Sun H."/>
            <person name="Tritt A."/>
            <person name="Yoshinaga Y."/>
            <person name="Zwiers L.-H."/>
            <person name="Turgeon B."/>
            <person name="Goodwin S."/>
            <person name="Spatafora J."/>
            <person name="Crous P."/>
            <person name="Grigoriev I."/>
        </authorList>
    </citation>
    <scope>NUCLEOTIDE SEQUENCE</scope>
    <source>
        <strain evidence="2">CBS 379.55</strain>
    </source>
</reference>
<feature type="region of interest" description="Disordered" evidence="1">
    <location>
        <begin position="95"/>
        <end position="126"/>
    </location>
</feature>
<feature type="compositionally biased region" description="Low complexity" evidence="1">
    <location>
        <begin position="37"/>
        <end position="62"/>
    </location>
</feature>